<dbReference type="OrthoDB" id="5298512at2"/>
<feature type="compositionally biased region" description="Polar residues" evidence="1">
    <location>
        <begin position="146"/>
        <end position="158"/>
    </location>
</feature>
<dbReference type="EMBL" id="FOAA01000006">
    <property type="protein sequence ID" value="SEK87303.1"/>
    <property type="molecule type" value="Genomic_DNA"/>
</dbReference>
<protein>
    <submittedName>
        <fullName evidence="3">Sigma-E factor negative regulatory protein RseA</fullName>
    </submittedName>
</protein>
<dbReference type="GO" id="GO:0016989">
    <property type="term" value="F:sigma factor antagonist activity"/>
    <property type="evidence" value="ECO:0007669"/>
    <property type="project" value="InterPro"/>
</dbReference>
<proteinExistence type="predicted"/>
<dbReference type="InterPro" id="IPR052383">
    <property type="entry name" value="Anti-sigma-E_RseA-like"/>
</dbReference>
<dbReference type="PANTHER" id="PTHR38104:SF1">
    <property type="entry name" value="ANTI-SIGMA-E FACTOR RSEA"/>
    <property type="match status" value="1"/>
</dbReference>
<dbReference type="STRING" id="1396821.SAMN05444515_10637"/>
<dbReference type="RefSeq" id="WP_090252650.1">
    <property type="nucleotide sequence ID" value="NZ_FOAA01000006.1"/>
</dbReference>
<keyword evidence="4" id="KW-1185">Reference proteome</keyword>
<dbReference type="CDD" id="cd16328">
    <property type="entry name" value="RseA_N"/>
    <property type="match status" value="1"/>
</dbReference>
<dbReference type="Pfam" id="PF03872">
    <property type="entry name" value="RseA_N"/>
    <property type="match status" value="1"/>
</dbReference>
<dbReference type="Gene3D" id="1.10.10.880">
    <property type="entry name" value="Anti sigma-E protein RseA, N-terminal domain"/>
    <property type="match status" value="1"/>
</dbReference>
<organism evidence="3 4">
    <name type="scientific">Ectothiorhodospira marina</name>
    <dbReference type="NCBI Taxonomy" id="1396821"/>
    <lineage>
        <taxon>Bacteria</taxon>
        <taxon>Pseudomonadati</taxon>
        <taxon>Pseudomonadota</taxon>
        <taxon>Gammaproteobacteria</taxon>
        <taxon>Chromatiales</taxon>
        <taxon>Ectothiorhodospiraceae</taxon>
        <taxon>Ectothiorhodospira</taxon>
    </lineage>
</organism>
<dbReference type="InterPro" id="IPR036147">
    <property type="entry name" value="Anti-sigma_E_RseA_N_sf"/>
</dbReference>
<name>A0A1H7KK99_9GAMM</name>
<evidence type="ECO:0000259" key="2">
    <source>
        <dbReference type="Pfam" id="PF03872"/>
    </source>
</evidence>
<reference evidence="4" key="1">
    <citation type="submission" date="2016-10" db="EMBL/GenBank/DDBJ databases">
        <authorList>
            <person name="Varghese N."/>
            <person name="Submissions S."/>
        </authorList>
    </citation>
    <scope>NUCLEOTIDE SEQUENCE [LARGE SCALE GENOMIC DNA]</scope>
    <source>
        <strain evidence="4">DSM 241</strain>
    </source>
</reference>
<feature type="domain" description="Anti sigma-E protein RseA N-terminal" evidence="2">
    <location>
        <begin position="6"/>
        <end position="77"/>
    </location>
</feature>
<evidence type="ECO:0000313" key="3">
    <source>
        <dbReference type="EMBL" id="SEK87303.1"/>
    </source>
</evidence>
<dbReference type="InterPro" id="IPR005572">
    <property type="entry name" value="Anti-sigma_E_RseA_N"/>
</dbReference>
<dbReference type="AlphaFoldDB" id="A0A1H7KK99"/>
<dbReference type="PANTHER" id="PTHR38104">
    <property type="match status" value="1"/>
</dbReference>
<accession>A0A1H7KK99</accession>
<evidence type="ECO:0000256" key="1">
    <source>
        <dbReference type="SAM" id="MobiDB-lite"/>
    </source>
</evidence>
<feature type="region of interest" description="Disordered" evidence="1">
    <location>
        <begin position="112"/>
        <end position="161"/>
    </location>
</feature>
<dbReference type="Proteomes" id="UP000199256">
    <property type="component" value="Unassembled WGS sequence"/>
</dbReference>
<gene>
    <name evidence="3" type="ORF">SAMN05444515_10637</name>
</gene>
<evidence type="ECO:0000313" key="4">
    <source>
        <dbReference type="Proteomes" id="UP000199256"/>
    </source>
</evidence>
<sequence length="208" mass="22197">MTATKEERLSALVDDEANAFELRRLVDEMEKHPEDRAQWGRYHLIGDVMRGNTLCAPAGFSERVMQAIEEEPAPAVSPWARHGWMLRPVAGMGMAAAVAVAVLVGVQNFTGDGSDPGAAEPAMASGESGMRSVQLGEGQGPRYQSVFPSNARGTQVQHSPVEIGGQRALRIDMGDARFNSYLINHAESTVGAGAFPQTRNVGYGASGE</sequence>
<dbReference type="SUPFAM" id="SSF89069">
    <property type="entry name" value="N-terminal, cytoplasmic domain of anti-sigmaE factor RseA"/>
    <property type="match status" value="1"/>
</dbReference>